<keyword evidence="2" id="KW-0732">Signal</keyword>
<dbReference type="RefSeq" id="WP_313918266.1">
    <property type="nucleotide sequence ID" value="NZ_CP135076.1"/>
</dbReference>
<dbReference type="EMBL" id="CP135076">
    <property type="protein sequence ID" value="WNO55081.1"/>
    <property type="molecule type" value="Genomic_DNA"/>
</dbReference>
<proteinExistence type="predicted"/>
<sequence>MLRRLALFLALLFAAGVAQAQTFPKLTGRVVDAANLLAPQQEAQLTQLSQAIEQASSRQFVVATVPDLQGYPIEDYGYRLGRAWKIGQKDADNGIILLVAPKERQVRIEVGYGLEPIMTDALSGMIVDDVILPRFRDGDMAGGILAGAQAIGEQMKLPLEAAEKRAQQQIAQQQQARGRGGGGNWGAAIFWVIVIVVIAIPMIRRGAGGRRYRRRGGIAPVILWGPGIGGGWGGRPGGGGFGGGFGGGGGGFGGFSGGGGGFGGGGASGGW</sequence>
<dbReference type="Gene3D" id="3.10.310.50">
    <property type="match status" value="1"/>
</dbReference>
<feature type="domain" description="TPM" evidence="3">
    <location>
        <begin position="30"/>
        <end position="153"/>
    </location>
</feature>
<dbReference type="Pfam" id="PF04536">
    <property type="entry name" value="TPM_phosphatase"/>
    <property type="match status" value="1"/>
</dbReference>
<keyword evidence="1" id="KW-0812">Transmembrane</keyword>
<keyword evidence="1" id="KW-1133">Transmembrane helix</keyword>
<name>A0ABZ0BDB9_9SPHN</name>
<feature type="transmembrane region" description="Helical" evidence="1">
    <location>
        <begin position="185"/>
        <end position="203"/>
    </location>
</feature>
<keyword evidence="1" id="KW-0472">Membrane</keyword>
<evidence type="ECO:0000256" key="2">
    <source>
        <dbReference type="SAM" id="SignalP"/>
    </source>
</evidence>
<feature type="signal peptide" evidence="2">
    <location>
        <begin position="1"/>
        <end position="20"/>
    </location>
</feature>
<protein>
    <submittedName>
        <fullName evidence="4">TPM domain-containing protein</fullName>
    </submittedName>
</protein>
<dbReference type="PANTHER" id="PTHR30373:SF2">
    <property type="entry name" value="UPF0603 PROTEIN YGCG"/>
    <property type="match status" value="1"/>
</dbReference>
<feature type="chain" id="PRO_5045780744" evidence="2">
    <location>
        <begin position="21"/>
        <end position="271"/>
    </location>
</feature>
<gene>
    <name evidence="4" type="ORF">RPR59_01315</name>
</gene>
<evidence type="ECO:0000256" key="1">
    <source>
        <dbReference type="SAM" id="Phobius"/>
    </source>
</evidence>
<dbReference type="InterPro" id="IPR007621">
    <property type="entry name" value="TPM_dom"/>
</dbReference>
<evidence type="ECO:0000313" key="4">
    <source>
        <dbReference type="EMBL" id="WNO55081.1"/>
    </source>
</evidence>
<reference evidence="4 5" key="1">
    <citation type="submission" date="2023-09" db="EMBL/GenBank/DDBJ databases">
        <authorList>
            <person name="Rey-Velasco X."/>
        </authorList>
    </citation>
    <scope>NUCLEOTIDE SEQUENCE [LARGE SCALE GENOMIC DNA]</scope>
    <source>
        <strain evidence="4 5">W311</strain>
    </source>
</reference>
<evidence type="ECO:0000259" key="3">
    <source>
        <dbReference type="Pfam" id="PF04536"/>
    </source>
</evidence>
<dbReference type="Proteomes" id="UP001302249">
    <property type="component" value="Chromosome"/>
</dbReference>
<dbReference type="PANTHER" id="PTHR30373">
    <property type="entry name" value="UPF0603 PROTEIN YGCG"/>
    <property type="match status" value="1"/>
</dbReference>
<evidence type="ECO:0000313" key="5">
    <source>
        <dbReference type="Proteomes" id="UP001302249"/>
    </source>
</evidence>
<keyword evidence="5" id="KW-1185">Reference proteome</keyword>
<organism evidence="4 5">
    <name type="scientific">Stakelama saccharophila</name>
    <dbReference type="NCBI Taxonomy" id="3075605"/>
    <lineage>
        <taxon>Bacteria</taxon>
        <taxon>Pseudomonadati</taxon>
        <taxon>Pseudomonadota</taxon>
        <taxon>Alphaproteobacteria</taxon>
        <taxon>Sphingomonadales</taxon>
        <taxon>Sphingomonadaceae</taxon>
        <taxon>Stakelama</taxon>
    </lineage>
</organism>
<accession>A0ABZ0BDB9</accession>